<dbReference type="InterPro" id="IPR015854">
    <property type="entry name" value="ABC_transpr_LolD-like"/>
</dbReference>
<comment type="similarity">
    <text evidence="4">Belongs to the ABC transporter superfamily. Macrolide exporter (TC 3.A.1.122) family.</text>
</comment>
<evidence type="ECO:0000313" key="6">
    <source>
        <dbReference type="EMBL" id="CDI01711.1"/>
    </source>
</evidence>
<dbReference type="GO" id="GO:0022857">
    <property type="term" value="F:transmembrane transporter activity"/>
    <property type="evidence" value="ECO:0007669"/>
    <property type="project" value="UniProtKB-ARBA"/>
</dbReference>
<dbReference type="GO" id="GO:0005524">
    <property type="term" value="F:ATP binding"/>
    <property type="evidence" value="ECO:0007669"/>
    <property type="project" value="UniProtKB-KW"/>
</dbReference>
<dbReference type="GO" id="GO:1902495">
    <property type="term" value="C:transmembrane transporter complex"/>
    <property type="evidence" value="ECO:0007669"/>
    <property type="project" value="UniProtKB-ARBA"/>
</dbReference>
<dbReference type="InterPro" id="IPR017911">
    <property type="entry name" value="MacB-like_ATP-bd"/>
</dbReference>
<dbReference type="EMBL" id="CBTJ020000025">
    <property type="protein sequence ID" value="CDI01711.1"/>
    <property type="molecule type" value="Genomic_DNA"/>
</dbReference>
<dbReference type="SMART" id="SM00382">
    <property type="entry name" value="AAA"/>
    <property type="match status" value="1"/>
</dbReference>
<dbReference type="GO" id="GO:0005886">
    <property type="term" value="C:plasma membrane"/>
    <property type="evidence" value="ECO:0007669"/>
    <property type="project" value="TreeGrafter"/>
</dbReference>
<accession>W6M2H6</accession>
<dbReference type="AlphaFoldDB" id="W6M2H6"/>
<dbReference type="InterPro" id="IPR017871">
    <property type="entry name" value="ABC_transporter-like_CS"/>
</dbReference>
<gene>
    <name evidence="6" type="ORF">BN873_20035</name>
</gene>
<feature type="domain" description="ABC transporter" evidence="5">
    <location>
        <begin position="11"/>
        <end position="233"/>
    </location>
</feature>
<reference evidence="6" key="2">
    <citation type="submission" date="2014-03" db="EMBL/GenBank/DDBJ databases">
        <title>Candidatus Competibacter-lineage genomes retrieved from metagenomes reveal functional metabolic diversity.</title>
        <authorList>
            <person name="McIlroy S.J."/>
            <person name="Albertsen M."/>
            <person name="Andresen E.K."/>
            <person name="Saunders A.M."/>
            <person name="Kristiansen R."/>
            <person name="Stokholm-Bjerregaard M."/>
            <person name="Nielsen K.L."/>
            <person name="Nielsen P.H."/>
        </authorList>
    </citation>
    <scope>NUCLEOTIDE SEQUENCE</scope>
    <source>
        <strain evidence="6">Run_A_D11</strain>
    </source>
</reference>
<sequence length="233" mass="26040">METPTPAPTFVSIRNLSKDYTEGDKKRTIFNGMNLDIGRGEFVALLGQSGSGKSTLLNLLGGIDLPDAGTIWIEDRSLAALTESERTHFRRRHIGFVFQFFNLIPTLTVQENLLLPLELNGLTAEVEYCRAAELLAYINLRDRRDSFPERLSGGEQQRLAIARAMIHRPLLLLADEPTGNLDTTTGERILELLLDLHRQAATTIIMVTHSRDVAARADRVLYLESGQIQDITL</sequence>
<dbReference type="Pfam" id="PF00005">
    <property type="entry name" value="ABC_tran"/>
    <property type="match status" value="1"/>
</dbReference>
<organism evidence="6 7">
    <name type="scientific">Candidatus Competibacter denitrificans Run_A_D11</name>
    <dbReference type="NCBI Taxonomy" id="1400863"/>
    <lineage>
        <taxon>Bacteria</taxon>
        <taxon>Pseudomonadati</taxon>
        <taxon>Pseudomonadota</taxon>
        <taxon>Gammaproteobacteria</taxon>
        <taxon>Candidatus Competibacteraceae</taxon>
        <taxon>Candidatus Competibacter</taxon>
    </lineage>
</organism>
<protein>
    <recommendedName>
        <fullName evidence="5">ABC transporter domain-containing protein</fullName>
    </recommendedName>
</protein>
<keyword evidence="3" id="KW-0067">ATP-binding</keyword>
<keyword evidence="2" id="KW-0547">Nucleotide-binding</keyword>
<evidence type="ECO:0000256" key="1">
    <source>
        <dbReference type="ARBA" id="ARBA00022448"/>
    </source>
</evidence>
<dbReference type="STRING" id="1400863.BN873_20035"/>
<dbReference type="InterPro" id="IPR027417">
    <property type="entry name" value="P-loop_NTPase"/>
</dbReference>
<dbReference type="Gene3D" id="3.40.50.300">
    <property type="entry name" value="P-loop containing nucleotide triphosphate hydrolases"/>
    <property type="match status" value="1"/>
</dbReference>
<comment type="caution">
    <text evidence="6">The sequence shown here is derived from an EMBL/GenBank/DDBJ whole genome shotgun (WGS) entry which is preliminary data.</text>
</comment>
<keyword evidence="7" id="KW-1185">Reference proteome</keyword>
<keyword evidence="1" id="KW-0813">Transport</keyword>
<proteinExistence type="inferred from homology"/>
<dbReference type="Proteomes" id="UP000035760">
    <property type="component" value="Unassembled WGS sequence"/>
</dbReference>
<reference evidence="6" key="1">
    <citation type="submission" date="2013-07" db="EMBL/GenBank/DDBJ databases">
        <authorList>
            <person name="McIlroy S."/>
        </authorList>
    </citation>
    <scope>NUCLEOTIDE SEQUENCE [LARGE SCALE GENOMIC DNA]</scope>
    <source>
        <strain evidence="6">Run_A_D11</strain>
    </source>
</reference>
<dbReference type="PANTHER" id="PTHR24220:SF685">
    <property type="entry name" value="ABC TRANSPORTER RELATED"/>
    <property type="match status" value="1"/>
</dbReference>
<dbReference type="PANTHER" id="PTHR24220">
    <property type="entry name" value="IMPORT ATP-BINDING PROTEIN"/>
    <property type="match status" value="1"/>
</dbReference>
<dbReference type="PROSITE" id="PS50893">
    <property type="entry name" value="ABC_TRANSPORTER_2"/>
    <property type="match status" value="1"/>
</dbReference>
<dbReference type="GO" id="GO:0016887">
    <property type="term" value="F:ATP hydrolysis activity"/>
    <property type="evidence" value="ECO:0007669"/>
    <property type="project" value="InterPro"/>
</dbReference>
<dbReference type="CDD" id="cd03255">
    <property type="entry name" value="ABC_MJ0796_LolCDE_FtsE"/>
    <property type="match status" value="1"/>
</dbReference>
<evidence type="ECO:0000256" key="4">
    <source>
        <dbReference type="ARBA" id="ARBA00038388"/>
    </source>
</evidence>
<evidence type="ECO:0000313" key="7">
    <source>
        <dbReference type="Proteomes" id="UP000035760"/>
    </source>
</evidence>
<dbReference type="SUPFAM" id="SSF52540">
    <property type="entry name" value="P-loop containing nucleoside triphosphate hydrolases"/>
    <property type="match status" value="1"/>
</dbReference>
<evidence type="ECO:0000259" key="5">
    <source>
        <dbReference type="PROSITE" id="PS50893"/>
    </source>
</evidence>
<evidence type="ECO:0000256" key="3">
    <source>
        <dbReference type="ARBA" id="ARBA00022840"/>
    </source>
</evidence>
<dbReference type="PROSITE" id="PS00211">
    <property type="entry name" value="ABC_TRANSPORTER_1"/>
    <property type="match status" value="1"/>
</dbReference>
<dbReference type="InterPro" id="IPR003439">
    <property type="entry name" value="ABC_transporter-like_ATP-bd"/>
</dbReference>
<dbReference type="FunFam" id="3.40.50.300:FF:000032">
    <property type="entry name" value="Export ABC transporter ATP-binding protein"/>
    <property type="match status" value="1"/>
</dbReference>
<dbReference type="OrthoDB" id="9801477at2"/>
<dbReference type="InterPro" id="IPR003593">
    <property type="entry name" value="AAA+_ATPase"/>
</dbReference>
<name>W6M2H6_9GAMM</name>
<evidence type="ECO:0000256" key="2">
    <source>
        <dbReference type="ARBA" id="ARBA00022741"/>
    </source>
</evidence>